<dbReference type="PROSITE" id="PS50835">
    <property type="entry name" value="IG_LIKE"/>
    <property type="match status" value="2"/>
</dbReference>
<reference evidence="6" key="1">
    <citation type="submission" date="2025-08" db="UniProtKB">
        <authorList>
            <consortium name="RefSeq"/>
        </authorList>
    </citation>
    <scope>IDENTIFICATION</scope>
    <source>
        <tissue evidence="6">Total insect</tissue>
    </source>
</reference>
<dbReference type="FunCoup" id="A0A6P8ZLC7">
    <property type="interactions" value="63"/>
</dbReference>
<dbReference type="PANTHER" id="PTHR21261:SF15">
    <property type="entry name" value="BEATEN PATH IIIA, ISOFORM D-RELATED"/>
    <property type="match status" value="1"/>
</dbReference>
<dbReference type="InterPro" id="IPR013783">
    <property type="entry name" value="Ig-like_fold"/>
</dbReference>
<dbReference type="FunFam" id="2.60.40.10:FF:000437">
    <property type="entry name" value="Beat-IIIc, isoform A"/>
    <property type="match status" value="1"/>
</dbReference>
<name>A0A6P8ZLC7_THRPL</name>
<evidence type="ECO:0000256" key="1">
    <source>
        <dbReference type="ARBA" id="ARBA00023157"/>
    </source>
</evidence>
<dbReference type="InterPro" id="IPR007110">
    <property type="entry name" value="Ig-like_dom"/>
</dbReference>
<feature type="transmembrane region" description="Helical" evidence="3">
    <location>
        <begin position="9"/>
        <end position="27"/>
    </location>
</feature>
<dbReference type="PANTHER" id="PTHR21261">
    <property type="entry name" value="BEAT PROTEIN"/>
    <property type="match status" value="1"/>
</dbReference>
<dbReference type="Proteomes" id="UP000515158">
    <property type="component" value="Unplaced"/>
</dbReference>
<dbReference type="InParanoid" id="A0A6P8ZLC7"/>
<dbReference type="InterPro" id="IPR036179">
    <property type="entry name" value="Ig-like_dom_sf"/>
</dbReference>
<evidence type="ECO:0000256" key="2">
    <source>
        <dbReference type="SAM" id="MobiDB-lite"/>
    </source>
</evidence>
<keyword evidence="3" id="KW-0472">Membrane</keyword>
<feature type="compositionally biased region" description="Basic and acidic residues" evidence="2">
    <location>
        <begin position="271"/>
        <end position="280"/>
    </location>
</feature>
<evidence type="ECO:0000313" key="5">
    <source>
        <dbReference type="Proteomes" id="UP000515158"/>
    </source>
</evidence>
<dbReference type="OrthoDB" id="6419989at2759"/>
<protein>
    <submittedName>
        <fullName evidence="6">Uncharacterized protein LOC117643692 isoform X2</fullName>
    </submittedName>
</protein>
<gene>
    <name evidence="6" type="primary">LOC117643692</name>
</gene>
<feature type="region of interest" description="Disordered" evidence="2">
    <location>
        <begin position="250"/>
        <end position="280"/>
    </location>
</feature>
<organism evidence="6">
    <name type="scientific">Thrips palmi</name>
    <name type="common">Melon thrips</name>
    <dbReference type="NCBI Taxonomy" id="161013"/>
    <lineage>
        <taxon>Eukaryota</taxon>
        <taxon>Metazoa</taxon>
        <taxon>Ecdysozoa</taxon>
        <taxon>Arthropoda</taxon>
        <taxon>Hexapoda</taxon>
        <taxon>Insecta</taxon>
        <taxon>Pterygota</taxon>
        <taxon>Neoptera</taxon>
        <taxon>Paraneoptera</taxon>
        <taxon>Thysanoptera</taxon>
        <taxon>Terebrantia</taxon>
        <taxon>Thripoidea</taxon>
        <taxon>Thripidae</taxon>
        <taxon>Thrips</taxon>
    </lineage>
</organism>
<keyword evidence="5" id="KW-1185">Reference proteome</keyword>
<dbReference type="AlphaFoldDB" id="A0A6P8ZLC7"/>
<dbReference type="RefSeq" id="XP_034238624.1">
    <property type="nucleotide sequence ID" value="XM_034382733.1"/>
</dbReference>
<accession>A0A6P8ZLC7</accession>
<feature type="domain" description="Ig-like" evidence="4">
    <location>
        <begin position="28"/>
        <end position="142"/>
    </location>
</feature>
<dbReference type="Gene3D" id="2.60.40.10">
    <property type="entry name" value="Immunoglobulins"/>
    <property type="match status" value="2"/>
</dbReference>
<dbReference type="Pfam" id="PF08205">
    <property type="entry name" value="C2-set_2"/>
    <property type="match status" value="1"/>
</dbReference>
<sequence length="322" mass="35468">MKPARADRGLGAVGTVGVVCMALFALLPQASETVKVTALHVPSHVAAHSPAHLVCHQDLEGSALYTVKWFKNGREFFRFAPFVVGNPKKYFDTAGVDVDMVLSNQTHLVLRDVSRLTTGRFKCEISGEGPDFKTASESAEMSIVEVPSGPPVISGTVRDRFHVGEEVNINCTSSDSYPAADLVWYINDMQVPRSHLKGPYFEKNVLESLETSILNLSFRVLPHHFQDTGEMSLRCVATLHAVYRQEDVQSFLEEKQPRPPALESRGPNKNRNRENEVDDKHYKHYAESSVLAGAGVSPVITPLRGLSMLMVVVVLVVACLVN</sequence>
<evidence type="ECO:0000256" key="3">
    <source>
        <dbReference type="SAM" id="Phobius"/>
    </source>
</evidence>
<dbReference type="SUPFAM" id="SSF48726">
    <property type="entry name" value="Immunoglobulin"/>
    <property type="match status" value="2"/>
</dbReference>
<dbReference type="InterPro" id="IPR013162">
    <property type="entry name" value="CD80_C2-set"/>
</dbReference>
<evidence type="ECO:0000313" key="6">
    <source>
        <dbReference type="RefSeq" id="XP_034238624.1"/>
    </source>
</evidence>
<dbReference type="GeneID" id="117643692"/>
<keyword evidence="1" id="KW-1015">Disulfide bond</keyword>
<feature type="domain" description="Ig-like" evidence="4">
    <location>
        <begin position="150"/>
        <end position="249"/>
    </location>
</feature>
<keyword evidence="3" id="KW-1133">Transmembrane helix</keyword>
<proteinExistence type="predicted"/>
<feature type="transmembrane region" description="Helical" evidence="3">
    <location>
        <begin position="303"/>
        <end position="321"/>
    </location>
</feature>
<keyword evidence="3" id="KW-0812">Transmembrane</keyword>
<evidence type="ECO:0000259" key="4">
    <source>
        <dbReference type="PROSITE" id="PS50835"/>
    </source>
</evidence>